<dbReference type="AlphaFoldDB" id="A0A1M4WAF0"/>
<dbReference type="STRING" id="366533.SAMN05444339_10245"/>
<dbReference type="EMBL" id="FQUE01000002">
    <property type="protein sequence ID" value="SHE78145.1"/>
    <property type="molecule type" value="Genomic_DNA"/>
</dbReference>
<evidence type="ECO:0000313" key="2">
    <source>
        <dbReference type="Proteomes" id="UP000183987"/>
    </source>
</evidence>
<dbReference type="RefSeq" id="WP_072856207.1">
    <property type="nucleotide sequence ID" value="NZ_FQUE01000002.1"/>
</dbReference>
<accession>A0A1M4WAF0</accession>
<protein>
    <submittedName>
        <fullName evidence="1">Uncharacterized protein</fullName>
    </submittedName>
</protein>
<name>A0A1M4WAF0_LOKAT</name>
<keyword evidence="2" id="KW-1185">Reference proteome</keyword>
<gene>
    <name evidence="1" type="ORF">SAMN05444339_10245</name>
</gene>
<organism evidence="1 2">
    <name type="scientific">Loktanella atrilutea</name>
    <dbReference type="NCBI Taxonomy" id="366533"/>
    <lineage>
        <taxon>Bacteria</taxon>
        <taxon>Pseudomonadati</taxon>
        <taxon>Pseudomonadota</taxon>
        <taxon>Alphaproteobacteria</taxon>
        <taxon>Rhodobacterales</taxon>
        <taxon>Roseobacteraceae</taxon>
        <taxon>Loktanella</taxon>
    </lineage>
</organism>
<reference evidence="2" key="1">
    <citation type="submission" date="2016-11" db="EMBL/GenBank/DDBJ databases">
        <authorList>
            <person name="Varghese N."/>
            <person name="Submissions S."/>
        </authorList>
    </citation>
    <scope>NUCLEOTIDE SEQUENCE [LARGE SCALE GENOMIC DNA]</scope>
    <source>
        <strain evidence="2">DSM 29326</strain>
    </source>
</reference>
<sequence>MTPKIETIRPAPIAVQMARDSIDLMTQEQRVALAIEIVRDITSSHCVQHLLRLGSQATTTGNEIARTARIAAAEGRA</sequence>
<evidence type="ECO:0000313" key="1">
    <source>
        <dbReference type="EMBL" id="SHE78145.1"/>
    </source>
</evidence>
<dbReference type="Proteomes" id="UP000183987">
    <property type="component" value="Unassembled WGS sequence"/>
</dbReference>
<proteinExistence type="predicted"/>